<accession>A0A1K1Q279</accession>
<reference evidence="2 3" key="1">
    <citation type="submission" date="2016-11" db="EMBL/GenBank/DDBJ databases">
        <authorList>
            <person name="Jaros S."/>
            <person name="Januszkiewicz K."/>
            <person name="Wedrychowicz H."/>
        </authorList>
    </citation>
    <scope>NUCLEOTIDE SEQUENCE [LARGE SCALE GENOMIC DNA]</scope>
    <source>
        <strain evidence="2 3">YL228</strain>
    </source>
</reference>
<dbReference type="RefSeq" id="WP_072301372.1">
    <property type="nucleotide sequence ID" value="NZ_FPIP01000012.1"/>
</dbReference>
<evidence type="ECO:0000313" key="3">
    <source>
        <dbReference type="Proteomes" id="UP000183461"/>
    </source>
</evidence>
<dbReference type="InterPro" id="IPR018580">
    <property type="entry name" value="Uncharacterised_YfhO"/>
</dbReference>
<name>A0A1K1Q279_RUMFL</name>
<feature type="transmembrane region" description="Helical" evidence="1">
    <location>
        <begin position="333"/>
        <end position="350"/>
    </location>
</feature>
<dbReference type="Proteomes" id="UP000183461">
    <property type="component" value="Unassembled WGS sequence"/>
</dbReference>
<evidence type="ECO:0000313" key="2">
    <source>
        <dbReference type="EMBL" id="SFW53999.1"/>
    </source>
</evidence>
<sequence>MEKTDNWLSKRSKERYGLVFLLGFAIMMITLIPLIIRGNGIFVYYGDYNAQQIPFYNLANDAVRGGQFGWNWYTDLGTGFISSYSFYLLGSPFFWLTVLLPRWAVTYSMPVLLAVKHGLATLTSYVYIRRFVRGKTTALTGALLYAFSGFQIYNIFFNHFHDVTAFFPLMLIAMEENINNHRKGVFAVTVALMAAINYYFFCGQVVFLILYYLFRMKCPDFHTSWKKFFGLCIEAIIGTAIAGIILVPSFFGVINNPRVDSKMYDTEILLYDDRVTILKVIQTFFMPSDPPAYPILFDTESKWTSIGGYFPLLGMLGVITFMRTHRKHWATRLSYCLIIFAFVPVLNSLFQAANSYYYARWFYMPILIFAMMTARTIDEEGINIKPAIIFSLVVLAAFIVQSLMPSKIIDDETVVLFSVPNDLGYFFITVAIALFSLLIAGYLFDMKKRGKPYEKAMLWTTAVFVIGLVCNTMYYGTFYKNGSDSNYDEHAINAADNVYENVSENNFFRIEISKGCDNYPMFWKLPNIRAFHSVVEPSIIEFYNSIDIKRGESSRPSISQYPLRALFSTKYYYREKKSNMKFASGVAEAVSSTERARIKNTELLMEKLGISDEDAIDPNMVNITEALPGFEYVSENEYYEIYENKLYIPMGIAYDKYISEDKASELEPLQREGALMKALVLSDEQIDRYSDILTESPVTADKEFEEEEYIELCKEKQEKASKSFRFDSYGFESEIELDKPQLVFFSVPYSSGWSAEVNGKPADIEKVDSGLMAVKAESGNNTIVFRYETPGLKYGFIISVSALAALVLYLLICRRFRGKEKEYGTAHTYDYVSQGDAIATEDFYDIVINDSSKASETEKATKEKAENKTSK</sequence>
<feature type="transmembrane region" description="Helical" evidence="1">
    <location>
        <begin position="184"/>
        <end position="214"/>
    </location>
</feature>
<dbReference type="PANTHER" id="PTHR38454">
    <property type="entry name" value="INTEGRAL MEMBRANE PROTEIN-RELATED"/>
    <property type="match status" value="1"/>
</dbReference>
<dbReference type="Pfam" id="PF09586">
    <property type="entry name" value="YfhO"/>
    <property type="match status" value="2"/>
</dbReference>
<keyword evidence="1" id="KW-0472">Membrane</keyword>
<gene>
    <name evidence="2" type="ORF">SAMN02910280_0337</name>
</gene>
<feature type="transmembrane region" description="Helical" evidence="1">
    <location>
        <begin position="303"/>
        <end position="321"/>
    </location>
</feature>
<keyword evidence="1" id="KW-0812">Transmembrane</keyword>
<organism evidence="2 3">
    <name type="scientific">Ruminococcus flavefaciens</name>
    <dbReference type="NCBI Taxonomy" id="1265"/>
    <lineage>
        <taxon>Bacteria</taxon>
        <taxon>Bacillati</taxon>
        <taxon>Bacillota</taxon>
        <taxon>Clostridia</taxon>
        <taxon>Eubacteriales</taxon>
        <taxon>Oscillospiraceae</taxon>
        <taxon>Ruminococcus</taxon>
    </lineage>
</organism>
<feature type="transmembrane region" description="Helical" evidence="1">
    <location>
        <begin position="456"/>
        <end position="476"/>
    </location>
</feature>
<feature type="transmembrane region" description="Helical" evidence="1">
    <location>
        <begin position="356"/>
        <end position="374"/>
    </location>
</feature>
<dbReference type="AlphaFoldDB" id="A0A1K1Q279"/>
<feature type="transmembrane region" description="Helical" evidence="1">
    <location>
        <begin position="235"/>
        <end position="254"/>
    </location>
</feature>
<proteinExistence type="predicted"/>
<evidence type="ECO:0000256" key="1">
    <source>
        <dbReference type="SAM" id="Phobius"/>
    </source>
</evidence>
<protein>
    <submittedName>
        <fullName evidence="2">Uncharacterized membrane protein YfhO</fullName>
    </submittedName>
</protein>
<feature type="transmembrane region" description="Helical" evidence="1">
    <location>
        <begin position="386"/>
        <end position="404"/>
    </location>
</feature>
<feature type="transmembrane region" description="Helical" evidence="1">
    <location>
        <begin position="136"/>
        <end position="156"/>
    </location>
</feature>
<feature type="transmembrane region" description="Helical" evidence="1">
    <location>
        <begin position="16"/>
        <end position="36"/>
    </location>
</feature>
<feature type="transmembrane region" description="Helical" evidence="1">
    <location>
        <begin position="424"/>
        <end position="444"/>
    </location>
</feature>
<dbReference type="EMBL" id="FPIP01000012">
    <property type="protein sequence ID" value="SFW53999.1"/>
    <property type="molecule type" value="Genomic_DNA"/>
</dbReference>
<dbReference type="PANTHER" id="PTHR38454:SF1">
    <property type="entry name" value="INTEGRAL MEMBRANE PROTEIN"/>
    <property type="match status" value="1"/>
</dbReference>
<keyword evidence="1" id="KW-1133">Transmembrane helix</keyword>
<feature type="transmembrane region" description="Helical" evidence="1">
    <location>
        <begin position="794"/>
        <end position="812"/>
    </location>
</feature>